<dbReference type="OrthoDB" id="9792240at2"/>
<proteinExistence type="predicted"/>
<evidence type="ECO:0000259" key="2">
    <source>
        <dbReference type="Pfam" id="PF13581"/>
    </source>
</evidence>
<keyword evidence="4" id="KW-1185">Reference proteome</keyword>
<dbReference type="Pfam" id="PF13581">
    <property type="entry name" value="HATPase_c_2"/>
    <property type="match status" value="1"/>
</dbReference>
<dbReference type="STRING" id="1086013.SAMN05421774_102761"/>
<dbReference type="PANTHER" id="PTHR35526:SF6">
    <property type="entry name" value="SLR1861 PROTEIN"/>
    <property type="match status" value="1"/>
</dbReference>
<reference evidence="3 4" key="1">
    <citation type="submission" date="2017-01" db="EMBL/GenBank/DDBJ databases">
        <authorList>
            <person name="Mah S.A."/>
            <person name="Swanson W.J."/>
            <person name="Moy G.W."/>
            <person name="Vacquier V.D."/>
        </authorList>
    </citation>
    <scope>NUCLEOTIDE SEQUENCE [LARGE SCALE GENOMIC DNA]</scope>
    <source>
        <strain evidence="3 4">DSM 26375</strain>
    </source>
</reference>
<dbReference type="Gene3D" id="3.30.565.10">
    <property type="entry name" value="Histidine kinase-like ATPase, C-terminal domain"/>
    <property type="match status" value="1"/>
</dbReference>
<protein>
    <submittedName>
        <fullName evidence="3">Serine/threonine-protein kinase RsbW</fullName>
    </submittedName>
</protein>
<dbReference type="RefSeq" id="WP_083701172.1">
    <property type="nucleotide sequence ID" value="NZ_BMEH01000002.1"/>
</dbReference>
<dbReference type="InterPro" id="IPR050267">
    <property type="entry name" value="Anti-sigma-factor_SerPK"/>
</dbReference>
<accession>A0A1N7MK84</accession>
<dbReference type="AlphaFoldDB" id="A0A1N7MK84"/>
<gene>
    <name evidence="3" type="ORF">SAMN05421774_102761</name>
</gene>
<feature type="domain" description="Histidine kinase/HSP90-like ATPase" evidence="2">
    <location>
        <begin position="22"/>
        <end position="145"/>
    </location>
</feature>
<dbReference type="GO" id="GO:0004674">
    <property type="term" value="F:protein serine/threonine kinase activity"/>
    <property type="evidence" value="ECO:0007669"/>
    <property type="project" value="UniProtKB-KW"/>
</dbReference>
<dbReference type="CDD" id="cd16936">
    <property type="entry name" value="HATPase_RsbW-like"/>
    <property type="match status" value="1"/>
</dbReference>
<dbReference type="InterPro" id="IPR003594">
    <property type="entry name" value="HATPase_dom"/>
</dbReference>
<keyword evidence="3" id="KW-0418">Kinase</keyword>
<name>A0A1N7MK84_9RHOB</name>
<dbReference type="Proteomes" id="UP000186141">
    <property type="component" value="Unassembled WGS sequence"/>
</dbReference>
<sequence>MSAEQPRMEDTPPPGVVRLVIPADPLAVRHALERLFSNFSPDILPNDLRCSAEIVIAEVLNNIVEHAYAGSQGDIELSVQPVPGGLWCSVTDHGTPMPDNMLPGARAPDVQADDMPEGGFGWYMIHALAQGIRYARVGGTNRLTFHLRAEQ</sequence>
<organism evidence="3 4">
    <name type="scientific">Gemmobacter megaterium</name>
    <dbReference type="NCBI Taxonomy" id="1086013"/>
    <lineage>
        <taxon>Bacteria</taxon>
        <taxon>Pseudomonadati</taxon>
        <taxon>Pseudomonadota</taxon>
        <taxon>Alphaproteobacteria</taxon>
        <taxon>Rhodobacterales</taxon>
        <taxon>Paracoccaceae</taxon>
        <taxon>Gemmobacter</taxon>
    </lineage>
</organism>
<dbReference type="EMBL" id="FTOT01000002">
    <property type="protein sequence ID" value="SIS86584.1"/>
    <property type="molecule type" value="Genomic_DNA"/>
</dbReference>
<evidence type="ECO:0000313" key="4">
    <source>
        <dbReference type="Proteomes" id="UP000186141"/>
    </source>
</evidence>
<keyword evidence="3" id="KW-0808">Transferase</keyword>
<evidence type="ECO:0000313" key="3">
    <source>
        <dbReference type="EMBL" id="SIS86584.1"/>
    </source>
</evidence>
<evidence type="ECO:0000256" key="1">
    <source>
        <dbReference type="ARBA" id="ARBA00022527"/>
    </source>
</evidence>
<dbReference type="PANTHER" id="PTHR35526">
    <property type="entry name" value="ANTI-SIGMA-F FACTOR RSBW-RELATED"/>
    <property type="match status" value="1"/>
</dbReference>
<dbReference type="SUPFAM" id="SSF55874">
    <property type="entry name" value="ATPase domain of HSP90 chaperone/DNA topoisomerase II/histidine kinase"/>
    <property type="match status" value="1"/>
</dbReference>
<keyword evidence="1" id="KW-0723">Serine/threonine-protein kinase</keyword>
<dbReference type="InterPro" id="IPR036890">
    <property type="entry name" value="HATPase_C_sf"/>
</dbReference>